<feature type="domain" description="SH3" evidence="5">
    <location>
        <begin position="80"/>
        <end position="143"/>
    </location>
</feature>
<reference evidence="8" key="1">
    <citation type="submission" date="2017-09" db="EMBL/GenBank/DDBJ databases">
        <title>Polyketide synthases of a Diaporthe helianthi virulent isolate.</title>
        <authorList>
            <person name="Baroncelli R."/>
        </authorList>
    </citation>
    <scope>NUCLEOTIDE SEQUENCE [LARGE SCALE GENOMIC DNA]</scope>
    <source>
        <strain evidence="8">7/96</strain>
    </source>
</reference>
<comment type="caution">
    <text evidence="8">The sequence shown here is derived from an EMBL/GenBank/DDBJ whole genome shotgun (WGS) entry which is preliminary data.</text>
</comment>
<dbReference type="InterPro" id="IPR035550">
    <property type="entry name" value="Bem1/Scd2_PX"/>
</dbReference>
<keyword evidence="1 3" id="KW-0728">SH3 domain</keyword>
<dbReference type="Proteomes" id="UP000094444">
    <property type="component" value="Unassembled WGS sequence"/>
</dbReference>
<dbReference type="InterPro" id="IPR001452">
    <property type="entry name" value="SH3_domain"/>
</dbReference>
<dbReference type="EMBL" id="MAVT02000037">
    <property type="protein sequence ID" value="POS80689.1"/>
    <property type="molecule type" value="Genomic_DNA"/>
</dbReference>
<dbReference type="Gene3D" id="2.30.30.40">
    <property type="entry name" value="SH3 Domains"/>
    <property type="match status" value="2"/>
</dbReference>
<dbReference type="Gene3D" id="3.10.20.90">
    <property type="entry name" value="Phosphatidylinositol 3-kinase Catalytic Subunit, Chain A, domain 1"/>
    <property type="match status" value="1"/>
</dbReference>
<dbReference type="Pfam" id="PF00564">
    <property type="entry name" value="PB1"/>
    <property type="match status" value="1"/>
</dbReference>
<feature type="domain" description="SH3" evidence="5">
    <location>
        <begin position="198"/>
        <end position="260"/>
    </location>
</feature>
<feature type="compositionally biased region" description="Low complexity" evidence="4">
    <location>
        <begin position="498"/>
        <end position="513"/>
    </location>
</feature>
<dbReference type="InParanoid" id="A0A2P5IDX5"/>
<gene>
    <name evidence="8" type="ORF">DHEL01_v200936</name>
</gene>
<dbReference type="AlphaFoldDB" id="A0A2P5IDX5"/>
<dbReference type="FunFam" id="3.30.1520.10:FF:000041">
    <property type="entry name" value="Protein kinase activator Bem1"/>
    <property type="match status" value="1"/>
</dbReference>
<dbReference type="GO" id="GO:0005938">
    <property type="term" value="C:cell cortex"/>
    <property type="evidence" value="ECO:0007669"/>
    <property type="project" value="UniProtKB-ARBA"/>
</dbReference>
<feature type="domain" description="PB1" evidence="7">
    <location>
        <begin position="559"/>
        <end position="638"/>
    </location>
</feature>
<dbReference type="CDD" id="cd11878">
    <property type="entry name" value="SH3_Bem1p_1"/>
    <property type="match status" value="1"/>
</dbReference>
<keyword evidence="9" id="KW-1185">Reference proteome</keyword>
<dbReference type="SUPFAM" id="SSF54277">
    <property type="entry name" value="CAD &amp; PB1 domains"/>
    <property type="match status" value="1"/>
</dbReference>
<dbReference type="CDD" id="cd05992">
    <property type="entry name" value="PB1"/>
    <property type="match status" value="1"/>
</dbReference>
<dbReference type="InterPro" id="IPR036871">
    <property type="entry name" value="PX_dom_sf"/>
</dbReference>
<dbReference type="PANTHER" id="PTHR15706">
    <property type="entry name" value="SH3 MULTIPLE DOMAIN"/>
    <property type="match status" value="1"/>
</dbReference>
<feature type="region of interest" description="Disordered" evidence="4">
    <location>
        <begin position="323"/>
        <end position="363"/>
    </location>
</feature>
<dbReference type="Pfam" id="PF00018">
    <property type="entry name" value="SH3_1"/>
    <property type="match status" value="2"/>
</dbReference>
<dbReference type="InterPro" id="IPR035548">
    <property type="entry name" value="Bem1/Scd2_SH3_1"/>
</dbReference>
<feature type="compositionally biased region" description="Low complexity" evidence="4">
    <location>
        <begin position="344"/>
        <end position="361"/>
    </location>
</feature>
<evidence type="ECO:0000259" key="7">
    <source>
        <dbReference type="PROSITE" id="PS51745"/>
    </source>
</evidence>
<evidence type="ECO:0000256" key="2">
    <source>
        <dbReference type="ARBA" id="ARBA00022737"/>
    </source>
</evidence>
<dbReference type="InterPro" id="IPR035549">
    <property type="entry name" value="Bem1/Scd2_SH3_2"/>
</dbReference>
<dbReference type="InterPro" id="IPR051228">
    <property type="entry name" value="NADPH_Oxidase/PX-Domain"/>
</dbReference>
<dbReference type="PROSITE" id="PS51745">
    <property type="entry name" value="PB1"/>
    <property type="match status" value="1"/>
</dbReference>
<dbReference type="SUPFAM" id="SSF50044">
    <property type="entry name" value="SH3-domain"/>
    <property type="match status" value="2"/>
</dbReference>
<evidence type="ECO:0000256" key="3">
    <source>
        <dbReference type="PROSITE-ProRule" id="PRU00192"/>
    </source>
</evidence>
<feature type="compositionally biased region" description="Polar residues" evidence="4">
    <location>
        <begin position="150"/>
        <end position="163"/>
    </location>
</feature>
<evidence type="ECO:0000313" key="9">
    <source>
        <dbReference type="Proteomes" id="UP000094444"/>
    </source>
</evidence>
<evidence type="ECO:0000259" key="6">
    <source>
        <dbReference type="PROSITE" id="PS50195"/>
    </source>
</evidence>
<protein>
    <submittedName>
        <fullName evidence="8">Scd2/ral3</fullName>
    </submittedName>
</protein>
<dbReference type="PROSITE" id="PS50195">
    <property type="entry name" value="PX"/>
    <property type="match status" value="1"/>
</dbReference>
<dbReference type="STRING" id="158607.A0A2P5IDX5"/>
<keyword evidence="2" id="KW-0677">Repeat</keyword>
<organism evidence="8 9">
    <name type="scientific">Diaporthe helianthi</name>
    <dbReference type="NCBI Taxonomy" id="158607"/>
    <lineage>
        <taxon>Eukaryota</taxon>
        <taxon>Fungi</taxon>
        <taxon>Dikarya</taxon>
        <taxon>Ascomycota</taxon>
        <taxon>Pezizomycotina</taxon>
        <taxon>Sordariomycetes</taxon>
        <taxon>Sordariomycetidae</taxon>
        <taxon>Diaporthales</taxon>
        <taxon>Diaporthaceae</taxon>
        <taxon>Diaporthe</taxon>
    </lineage>
</organism>
<evidence type="ECO:0000259" key="5">
    <source>
        <dbReference type="PROSITE" id="PS50002"/>
    </source>
</evidence>
<name>A0A2P5IDX5_DIAHE</name>
<dbReference type="FunFam" id="3.10.20.90:FF:000250">
    <property type="entry name" value="Protein kinase activator Bem1"/>
    <property type="match status" value="1"/>
</dbReference>
<dbReference type="CDD" id="cd06890">
    <property type="entry name" value="PX_Bem1p"/>
    <property type="match status" value="1"/>
</dbReference>
<feature type="compositionally biased region" description="Polar residues" evidence="4">
    <location>
        <begin position="330"/>
        <end position="343"/>
    </location>
</feature>
<feature type="compositionally biased region" description="Polar residues" evidence="4">
    <location>
        <begin position="171"/>
        <end position="194"/>
    </location>
</feature>
<dbReference type="SMART" id="SM00326">
    <property type="entry name" value="SH3"/>
    <property type="match status" value="2"/>
</dbReference>
<accession>A0A2P5IDX5</accession>
<dbReference type="CDD" id="cd11879">
    <property type="entry name" value="SH3_Bem1p_2"/>
    <property type="match status" value="1"/>
</dbReference>
<dbReference type="PRINTS" id="PR00452">
    <property type="entry name" value="SH3DOMAIN"/>
</dbReference>
<dbReference type="InterPro" id="IPR036028">
    <property type="entry name" value="SH3-like_dom_sf"/>
</dbReference>
<dbReference type="Pfam" id="PF00787">
    <property type="entry name" value="PX"/>
    <property type="match status" value="1"/>
</dbReference>
<dbReference type="InterPro" id="IPR053793">
    <property type="entry name" value="PB1-like"/>
</dbReference>
<dbReference type="FunCoup" id="A0A2P5IDX5">
    <property type="interactions" value="127"/>
</dbReference>
<evidence type="ECO:0000256" key="4">
    <source>
        <dbReference type="SAM" id="MobiDB-lite"/>
    </source>
</evidence>
<dbReference type="FunFam" id="2.30.30.40:FF:000093">
    <property type="entry name" value="Protein kinase activator Bem1"/>
    <property type="match status" value="1"/>
</dbReference>
<dbReference type="GO" id="GO:0060090">
    <property type="term" value="F:molecular adaptor activity"/>
    <property type="evidence" value="ECO:0007669"/>
    <property type="project" value="UniProtKB-ARBA"/>
</dbReference>
<dbReference type="SMART" id="SM00312">
    <property type="entry name" value="PX"/>
    <property type="match status" value="1"/>
</dbReference>
<evidence type="ECO:0000256" key="1">
    <source>
        <dbReference type="ARBA" id="ARBA00022443"/>
    </source>
</evidence>
<feature type="region of interest" description="Disordered" evidence="4">
    <location>
        <begin position="481"/>
        <end position="554"/>
    </location>
</feature>
<dbReference type="GO" id="GO:0051130">
    <property type="term" value="P:positive regulation of cellular component organization"/>
    <property type="evidence" value="ECO:0007669"/>
    <property type="project" value="UniProtKB-ARBA"/>
</dbReference>
<dbReference type="SUPFAM" id="SSF64268">
    <property type="entry name" value="PX domain"/>
    <property type="match status" value="1"/>
</dbReference>
<dbReference type="GO" id="GO:0030427">
    <property type="term" value="C:site of polarized growth"/>
    <property type="evidence" value="ECO:0007669"/>
    <property type="project" value="UniProtKB-ARBA"/>
</dbReference>
<dbReference type="InterPro" id="IPR001683">
    <property type="entry name" value="PX_dom"/>
</dbReference>
<feature type="region of interest" description="Disordered" evidence="4">
    <location>
        <begin position="144"/>
        <end position="194"/>
    </location>
</feature>
<feature type="domain" description="PX" evidence="6">
    <location>
        <begin position="360"/>
        <end position="481"/>
    </location>
</feature>
<dbReference type="SMART" id="SM00666">
    <property type="entry name" value="PB1"/>
    <property type="match status" value="1"/>
</dbReference>
<dbReference type="PROSITE" id="PS50002">
    <property type="entry name" value="SH3"/>
    <property type="match status" value="2"/>
</dbReference>
<dbReference type="PANTHER" id="PTHR15706:SF2">
    <property type="entry name" value="SH3 AND PX DOMAIN-CONTAINING PROTEIN 2A"/>
    <property type="match status" value="1"/>
</dbReference>
<dbReference type="GO" id="GO:1902494">
    <property type="term" value="C:catalytic complex"/>
    <property type="evidence" value="ECO:0007669"/>
    <property type="project" value="UniProtKB-ARBA"/>
</dbReference>
<dbReference type="Gene3D" id="3.30.1520.10">
    <property type="entry name" value="Phox-like domain"/>
    <property type="match status" value="1"/>
</dbReference>
<proteinExistence type="predicted"/>
<evidence type="ECO:0000313" key="8">
    <source>
        <dbReference type="EMBL" id="POS80689.1"/>
    </source>
</evidence>
<dbReference type="GO" id="GO:0035091">
    <property type="term" value="F:phosphatidylinositol binding"/>
    <property type="evidence" value="ECO:0007669"/>
    <property type="project" value="InterPro"/>
</dbReference>
<dbReference type="InterPro" id="IPR000270">
    <property type="entry name" value="PB1_dom"/>
</dbReference>
<dbReference type="OrthoDB" id="548867at2759"/>
<sequence>MPLMSSNKQTDILRAIKALRRSIKGEEKAKAHVSIGPKSAVAIVPPKKPSKAVGDLLLGTTSRMVEPQLGTMSESGPCEWVTGVIRALYDYEARSSQELSFSRGDFFHVIGRENDPDWYEACNPALPDARGLVPVSFFKALGRTERDSASSDTSRPSPGATNNPDHDSGYAETSASSVTPTQTQSQRSSKMSASGKNGAMVYGIVMYDFQAERADELEAKAGEAIIVIAQSNPEWFVAKPIGRLGGPGLIPVSFIEIRDMATNTPVPNPQDAIRRAGIPRVEEWKKMAAEYKNSSITLGKFEAGGPPGQQQAMEQGMERLSLQQGAGRMSQGNAQQPQSNRNTQSQQPPMAQPQASSPGSQLHAPISARIPRYCFAEDKYWFVIEAALEDGRHWELSRYYEDFYDFQIALLTEFPAEAGNTGTQKRTLPYMPGPVNYVTDAITEGRLHNLDAYVKNLLSQPPYISRCNLVKQFFAPREGDYEIDPTSTGEEDYRLSAGSHQSSQGDVGSQQSSKNNLNGNGYGAAPGSRGPNGVPRQSSSLSQPSQTSLSPGLNQQAAAMKIKLSFNGDLIAIRVPTDIQFRDLYEKIRDRLKIPAGDPIDIAYKDESTQDKIPMISNNDLDVALERNEKLLIYVDQV</sequence>
<feature type="compositionally biased region" description="Low complexity" evidence="4">
    <location>
        <begin position="535"/>
        <end position="553"/>
    </location>
</feature>